<proteinExistence type="predicted"/>
<keyword evidence="1" id="KW-0812">Transmembrane</keyword>
<evidence type="ECO:0000313" key="4">
    <source>
        <dbReference type="Proteomes" id="UP000583752"/>
    </source>
</evidence>
<dbReference type="RefSeq" id="WP_169464021.1">
    <property type="nucleotide sequence ID" value="NZ_JABBGG010000002.1"/>
</dbReference>
<dbReference type="Pfam" id="PF07811">
    <property type="entry name" value="TadE"/>
    <property type="match status" value="1"/>
</dbReference>
<keyword evidence="1" id="KW-1133">Transmembrane helix</keyword>
<dbReference type="AlphaFoldDB" id="A0A848HH45"/>
<evidence type="ECO:0000313" key="3">
    <source>
        <dbReference type="EMBL" id="NML60302.1"/>
    </source>
</evidence>
<comment type="caution">
    <text evidence="3">The sequence shown here is derived from an EMBL/GenBank/DDBJ whole genome shotgun (WGS) entry which is preliminary data.</text>
</comment>
<feature type="transmembrane region" description="Helical" evidence="1">
    <location>
        <begin position="21"/>
        <end position="43"/>
    </location>
</feature>
<dbReference type="InterPro" id="IPR012495">
    <property type="entry name" value="TadE-like_dom"/>
</dbReference>
<keyword evidence="1" id="KW-0472">Membrane</keyword>
<feature type="domain" description="TadE-like" evidence="2">
    <location>
        <begin position="15"/>
        <end position="56"/>
    </location>
</feature>
<sequence>MNAYFQGFQRRRQRGAAAVELALILVFSGFLLPVVFLFSRVFYHYSVIKQATQDAANYMATVPRVEMITPAGMALAQVRARDIVENAIAEAGIKPPEDLVIGVRCNNGGNCNAAIAVEDVRVDADFTLIDAFWQDTGPWLPDTYASSWTFSASSDAIYQN</sequence>
<reference evidence="3 4" key="1">
    <citation type="submission" date="2020-04" db="EMBL/GenBank/DDBJ databases">
        <title>Massilia sp. RP-1-19 isolated from soil.</title>
        <authorList>
            <person name="Dahal R.H."/>
        </authorList>
    </citation>
    <scope>NUCLEOTIDE SEQUENCE [LARGE SCALE GENOMIC DNA]</scope>
    <source>
        <strain evidence="3 4">RP-1-19</strain>
    </source>
</reference>
<protein>
    <submittedName>
        <fullName evidence="3">Pilus assembly protein</fullName>
    </submittedName>
</protein>
<keyword evidence="4" id="KW-1185">Reference proteome</keyword>
<dbReference type="EMBL" id="JABBGG010000002">
    <property type="protein sequence ID" value="NML60302.1"/>
    <property type="molecule type" value="Genomic_DNA"/>
</dbReference>
<evidence type="ECO:0000256" key="1">
    <source>
        <dbReference type="SAM" id="Phobius"/>
    </source>
</evidence>
<accession>A0A848HH45</accession>
<dbReference type="Proteomes" id="UP000583752">
    <property type="component" value="Unassembled WGS sequence"/>
</dbReference>
<evidence type="ECO:0000259" key="2">
    <source>
        <dbReference type="Pfam" id="PF07811"/>
    </source>
</evidence>
<organism evidence="3 4">
    <name type="scientific">Massilia polaris</name>
    <dbReference type="NCBI Taxonomy" id="2728846"/>
    <lineage>
        <taxon>Bacteria</taxon>
        <taxon>Pseudomonadati</taxon>
        <taxon>Pseudomonadota</taxon>
        <taxon>Betaproteobacteria</taxon>
        <taxon>Burkholderiales</taxon>
        <taxon>Oxalobacteraceae</taxon>
        <taxon>Telluria group</taxon>
        <taxon>Massilia</taxon>
    </lineage>
</organism>
<gene>
    <name evidence="3" type="ORF">HHL21_04210</name>
</gene>
<name>A0A848HH45_9BURK</name>